<name>A0ABP9WLN5_9MICO</name>
<dbReference type="EMBL" id="BAABRR010000011">
    <property type="protein sequence ID" value="GAA5519616.1"/>
    <property type="molecule type" value="Genomic_DNA"/>
</dbReference>
<comment type="caution">
    <text evidence="1">The sequence shown here is derived from an EMBL/GenBank/DDBJ whole genome shotgun (WGS) entry which is preliminary data.</text>
</comment>
<dbReference type="Proteomes" id="UP001426770">
    <property type="component" value="Unassembled WGS sequence"/>
</dbReference>
<evidence type="ECO:0000313" key="2">
    <source>
        <dbReference type="Proteomes" id="UP001426770"/>
    </source>
</evidence>
<keyword evidence="2" id="KW-1185">Reference proteome</keyword>
<gene>
    <name evidence="1" type="ORF">Lsed01_02067</name>
</gene>
<protein>
    <submittedName>
        <fullName evidence="1">Uncharacterized protein</fullName>
    </submittedName>
</protein>
<sequence length="119" mass="13295">MPHSDLEAHRHFVRLADTYLGGPPTPPTEKMAAFVAELQSIWPETPDHRVPGCPWKWSAVDAASGPVWDCESVFSEWRIATAVVAALAEKHGLIWHDPQYPELKAGIRPIWDRHPSVVA</sequence>
<proteinExistence type="predicted"/>
<reference evidence="1 2" key="1">
    <citation type="submission" date="2024-02" db="EMBL/GenBank/DDBJ databases">
        <title>Lysinimicrobium sediminis NBRC 112286.</title>
        <authorList>
            <person name="Ichikawa N."/>
            <person name="Katano-Makiyama Y."/>
            <person name="Hidaka K."/>
        </authorList>
    </citation>
    <scope>NUCLEOTIDE SEQUENCE [LARGE SCALE GENOMIC DNA]</scope>
    <source>
        <strain evidence="1 2">NBRC 112286</strain>
    </source>
</reference>
<organism evidence="1 2">
    <name type="scientific">Demequina sediminis</name>
    <dbReference type="NCBI Taxonomy" id="1930058"/>
    <lineage>
        <taxon>Bacteria</taxon>
        <taxon>Bacillati</taxon>
        <taxon>Actinomycetota</taxon>
        <taxon>Actinomycetes</taxon>
        <taxon>Micrococcales</taxon>
        <taxon>Demequinaceae</taxon>
        <taxon>Demequina</taxon>
    </lineage>
</organism>
<evidence type="ECO:0000313" key="1">
    <source>
        <dbReference type="EMBL" id="GAA5519616.1"/>
    </source>
</evidence>
<accession>A0ABP9WLN5</accession>